<evidence type="ECO:0000313" key="4">
    <source>
        <dbReference type="EMBL" id="RPD39642.1"/>
    </source>
</evidence>
<organism evidence="4 5">
    <name type="scientific">Chitinophaga barathri</name>
    <dbReference type="NCBI Taxonomy" id="1647451"/>
    <lineage>
        <taxon>Bacteria</taxon>
        <taxon>Pseudomonadati</taxon>
        <taxon>Bacteroidota</taxon>
        <taxon>Chitinophagia</taxon>
        <taxon>Chitinophagales</taxon>
        <taxon>Chitinophagaceae</taxon>
        <taxon>Chitinophaga</taxon>
    </lineage>
</organism>
<dbReference type="GO" id="GO:0000156">
    <property type="term" value="F:phosphorelay response regulator activity"/>
    <property type="evidence" value="ECO:0007669"/>
    <property type="project" value="InterPro"/>
</dbReference>
<evidence type="ECO:0000256" key="1">
    <source>
        <dbReference type="PROSITE-ProRule" id="PRU00169"/>
    </source>
</evidence>
<keyword evidence="4" id="KW-0238">DNA-binding</keyword>
<dbReference type="PANTHER" id="PTHR37299:SF1">
    <property type="entry name" value="STAGE 0 SPORULATION PROTEIN A HOMOLOG"/>
    <property type="match status" value="1"/>
</dbReference>
<dbReference type="GO" id="GO:0003677">
    <property type="term" value="F:DNA binding"/>
    <property type="evidence" value="ECO:0007669"/>
    <property type="project" value="UniProtKB-KW"/>
</dbReference>
<dbReference type="Gene3D" id="2.40.50.1020">
    <property type="entry name" value="LytTr DNA-binding domain"/>
    <property type="match status" value="1"/>
</dbReference>
<protein>
    <submittedName>
        <fullName evidence="4">DNA-binding response regulator</fullName>
    </submittedName>
</protein>
<dbReference type="AlphaFoldDB" id="A0A3N4M804"/>
<feature type="domain" description="Response regulatory" evidence="2">
    <location>
        <begin position="4"/>
        <end position="115"/>
    </location>
</feature>
<keyword evidence="5" id="KW-1185">Reference proteome</keyword>
<dbReference type="RefSeq" id="WP_120515779.1">
    <property type="nucleotide sequence ID" value="NZ_QXZY01000004.1"/>
</dbReference>
<dbReference type="Proteomes" id="UP000279089">
    <property type="component" value="Unassembled WGS sequence"/>
</dbReference>
<dbReference type="PROSITE" id="PS50110">
    <property type="entry name" value="RESPONSE_REGULATORY"/>
    <property type="match status" value="1"/>
</dbReference>
<dbReference type="InterPro" id="IPR011006">
    <property type="entry name" value="CheY-like_superfamily"/>
</dbReference>
<sequence length="226" mass="26272">MQISCLIVDDEPYAVELLEAYVRQVPYLTLAGKCYNVVEALEHLSHSPADLLLLDINMPQLTGMQLAAILPPTRRIIFTTAYSEYAVESYNRNALDYLLKPITFERFLQAVEKYPRIEEEVPEPPLFIKSGKTIVKISFPEVTYIEGARDYVTIHTLTEKHIVYKRMKDLEDSLGPGFFRIHHSYIIQMRHVVKIEDNHVHMPGQRIPITDKYRASFLEYIRQSML</sequence>
<gene>
    <name evidence="4" type="ORF">EG028_18525</name>
</gene>
<dbReference type="PROSITE" id="PS50930">
    <property type="entry name" value="HTH_LYTTR"/>
    <property type="match status" value="1"/>
</dbReference>
<dbReference type="SUPFAM" id="SSF52172">
    <property type="entry name" value="CheY-like"/>
    <property type="match status" value="1"/>
</dbReference>
<reference evidence="5" key="1">
    <citation type="submission" date="2018-11" db="EMBL/GenBank/DDBJ databases">
        <title>Chitinophaga lutea sp.nov., isolate from arsenic contaminated soil.</title>
        <authorList>
            <person name="Zong Y."/>
        </authorList>
    </citation>
    <scope>NUCLEOTIDE SEQUENCE [LARGE SCALE GENOMIC DNA]</scope>
    <source>
        <strain evidence="5">YLT18</strain>
    </source>
</reference>
<feature type="domain" description="HTH LytTR-type" evidence="3">
    <location>
        <begin position="126"/>
        <end position="223"/>
    </location>
</feature>
<dbReference type="InterPro" id="IPR046947">
    <property type="entry name" value="LytR-like"/>
</dbReference>
<dbReference type="InterPro" id="IPR007492">
    <property type="entry name" value="LytTR_DNA-bd_dom"/>
</dbReference>
<dbReference type="InterPro" id="IPR001789">
    <property type="entry name" value="Sig_transdc_resp-reg_receiver"/>
</dbReference>
<proteinExistence type="predicted"/>
<dbReference type="SMART" id="SM00448">
    <property type="entry name" value="REC"/>
    <property type="match status" value="1"/>
</dbReference>
<evidence type="ECO:0000259" key="3">
    <source>
        <dbReference type="PROSITE" id="PS50930"/>
    </source>
</evidence>
<evidence type="ECO:0000313" key="5">
    <source>
        <dbReference type="Proteomes" id="UP000279089"/>
    </source>
</evidence>
<dbReference type="Pfam" id="PF04397">
    <property type="entry name" value="LytTR"/>
    <property type="match status" value="1"/>
</dbReference>
<dbReference type="OrthoDB" id="9787344at2"/>
<comment type="caution">
    <text evidence="4">The sequence shown here is derived from an EMBL/GenBank/DDBJ whole genome shotgun (WGS) entry which is preliminary data.</text>
</comment>
<dbReference type="Pfam" id="PF00072">
    <property type="entry name" value="Response_reg"/>
    <property type="match status" value="1"/>
</dbReference>
<dbReference type="PANTHER" id="PTHR37299">
    <property type="entry name" value="TRANSCRIPTIONAL REGULATOR-RELATED"/>
    <property type="match status" value="1"/>
</dbReference>
<dbReference type="EMBL" id="RMBX01000010">
    <property type="protein sequence ID" value="RPD39642.1"/>
    <property type="molecule type" value="Genomic_DNA"/>
</dbReference>
<accession>A0A3N4M804</accession>
<keyword evidence="1" id="KW-0597">Phosphoprotein</keyword>
<feature type="modified residue" description="4-aspartylphosphate" evidence="1">
    <location>
        <position position="55"/>
    </location>
</feature>
<dbReference type="SMART" id="SM00850">
    <property type="entry name" value="LytTR"/>
    <property type="match status" value="1"/>
</dbReference>
<evidence type="ECO:0000259" key="2">
    <source>
        <dbReference type="PROSITE" id="PS50110"/>
    </source>
</evidence>
<dbReference type="Gene3D" id="3.40.50.2300">
    <property type="match status" value="1"/>
</dbReference>
<name>A0A3N4M804_9BACT</name>